<accession>A0ABS9CQA6</accession>
<name>A0ABS9CQA6_9FIRM</name>
<feature type="compositionally biased region" description="Basic and acidic residues" evidence="1">
    <location>
        <begin position="34"/>
        <end position="48"/>
    </location>
</feature>
<keyword evidence="2" id="KW-0472">Membrane</keyword>
<proteinExistence type="predicted"/>
<dbReference type="EMBL" id="JAFBIT010000002">
    <property type="protein sequence ID" value="MCF2652546.1"/>
    <property type="molecule type" value="Genomic_DNA"/>
</dbReference>
<dbReference type="RefSeq" id="WP_235323594.1">
    <property type="nucleotide sequence ID" value="NZ_JAFBIT010000002.1"/>
</dbReference>
<evidence type="ECO:0000313" key="4">
    <source>
        <dbReference type="Proteomes" id="UP001299220"/>
    </source>
</evidence>
<gene>
    <name evidence="3" type="ORF">JQM67_08020</name>
</gene>
<feature type="region of interest" description="Disordered" evidence="1">
    <location>
        <begin position="1"/>
        <end position="48"/>
    </location>
</feature>
<evidence type="ECO:0000256" key="2">
    <source>
        <dbReference type="SAM" id="Phobius"/>
    </source>
</evidence>
<keyword evidence="2" id="KW-1133">Transmembrane helix</keyword>
<dbReference type="Pfam" id="PF18975">
    <property type="entry name" value="DUF5711"/>
    <property type="match status" value="1"/>
</dbReference>
<sequence>MTKDKKIYRLTPDGRGGRVKKPAAPVRENPVYEEPVHDEPDAAEHPALKAERTAPRISRTVYKVAAILLAAVLVLLVLENWENLQPANVGNWIRTKAVGLGFGDGYPVNLIGSTAEAGNFGASDGNACIVSDTALTVMNNSAKELFSVRHSYNNPAVSHAGGRYLLYNMGGAGYRVETASGTQVSGTSESNITAGTICESGKFALALQPTDYASRLCVYKRDGSLQYQYDFADTYICALALNSDGTKGAVASVTSRSGEIVSHITILDFSKETPVAEYESAGNLVLGLLWSRNNRVLAVGDAQMLVSNGSFEFTPYDYGGREVTAFCLTGTRAVVSVSNYAYGGVSTLLIFENSAEPTEAELPGRAAWLSSAGSKVAALLPDSVVSVDLVTGAVEASCASQPDTKSIAMADEGTVYMLGVREIRKENLKVIREDEELSETA</sequence>
<keyword evidence="2" id="KW-0812">Transmembrane</keyword>
<feature type="transmembrane region" description="Helical" evidence="2">
    <location>
        <begin position="60"/>
        <end position="78"/>
    </location>
</feature>
<evidence type="ECO:0000256" key="1">
    <source>
        <dbReference type="SAM" id="MobiDB-lite"/>
    </source>
</evidence>
<evidence type="ECO:0008006" key="5">
    <source>
        <dbReference type="Google" id="ProtNLM"/>
    </source>
</evidence>
<protein>
    <recommendedName>
        <fullName evidence="5">WD40 repeat domain-containing protein</fullName>
    </recommendedName>
</protein>
<organism evidence="3 4">
    <name type="scientific">Anaeromassilibacillus senegalensis</name>
    <dbReference type="NCBI Taxonomy" id="1673717"/>
    <lineage>
        <taxon>Bacteria</taxon>
        <taxon>Bacillati</taxon>
        <taxon>Bacillota</taxon>
        <taxon>Clostridia</taxon>
        <taxon>Eubacteriales</taxon>
        <taxon>Acutalibacteraceae</taxon>
        <taxon>Anaeromassilibacillus</taxon>
    </lineage>
</organism>
<comment type="caution">
    <text evidence="3">The sequence shown here is derived from an EMBL/GenBank/DDBJ whole genome shotgun (WGS) entry which is preliminary data.</text>
</comment>
<dbReference type="InterPro" id="IPR043765">
    <property type="entry name" value="DUF5711"/>
</dbReference>
<evidence type="ECO:0000313" key="3">
    <source>
        <dbReference type="EMBL" id="MCF2652546.1"/>
    </source>
</evidence>
<dbReference type="Proteomes" id="UP001299220">
    <property type="component" value="Unassembled WGS sequence"/>
</dbReference>
<dbReference type="SUPFAM" id="SSF69322">
    <property type="entry name" value="Tricorn protease domain 2"/>
    <property type="match status" value="1"/>
</dbReference>
<reference evidence="3 4" key="1">
    <citation type="submission" date="2020-12" db="EMBL/GenBank/DDBJ databases">
        <title>Whole genome sequences of gut porcine anaerobes.</title>
        <authorList>
            <person name="Kubasova T."/>
            <person name="Jahodarova E."/>
            <person name="Rychlik I."/>
        </authorList>
    </citation>
    <scope>NUCLEOTIDE SEQUENCE [LARGE SCALE GENOMIC DNA]</scope>
    <source>
        <strain evidence="3 4">An867</strain>
    </source>
</reference>
<keyword evidence="4" id="KW-1185">Reference proteome</keyword>